<keyword evidence="5" id="KW-0067">ATP-binding</keyword>
<dbReference type="PANTHER" id="PTHR43394">
    <property type="entry name" value="ATP-DEPENDENT PERMEASE MDL1, MITOCHONDRIAL"/>
    <property type="match status" value="1"/>
</dbReference>
<dbReference type="GO" id="GO:0005886">
    <property type="term" value="C:plasma membrane"/>
    <property type="evidence" value="ECO:0007669"/>
    <property type="project" value="UniProtKB-SubCell"/>
</dbReference>
<dbReference type="EMBL" id="LBXR01000007">
    <property type="protein sequence ID" value="KKR34769.1"/>
    <property type="molecule type" value="Genomic_DNA"/>
</dbReference>
<feature type="transmembrane region" description="Helical" evidence="8">
    <location>
        <begin position="142"/>
        <end position="160"/>
    </location>
</feature>
<dbReference type="Gene3D" id="1.20.1560.10">
    <property type="entry name" value="ABC transporter type 1, transmembrane domain"/>
    <property type="match status" value="1"/>
</dbReference>
<keyword evidence="2" id="KW-0813">Transport</keyword>
<dbReference type="InterPro" id="IPR003439">
    <property type="entry name" value="ABC_transporter-like_ATP-bd"/>
</dbReference>
<dbReference type="GO" id="GO:0015421">
    <property type="term" value="F:ABC-type oligopeptide transporter activity"/>
    <property type="evidence" value="ECO:0007669"/>
    <property type="project" value="TreeGrafter"/>
</dbReference>
<comment type="caution">
    <text evidence="11">The sequence shown here is derived from an EMBL/GenBank/DDBJ whole genome shotgun (WGS) entry which is preliminary data.</text>
</comment>
<feature type="transmembrane region" description="Helical" evidence="8">
    <location>
        <begin position="166"/>
        <end position="185"/>
    </location>
</feature>
<gene>
    <name evidence="11" type="ORF">UT67_C0007G0018</name>
</gene>
<name>A0A0G0Q320_9BACT</name>
<evidence type="ECO:0000259" key="9">
    <source>
        <dbReference type="PROSITE" id="PS50893"/>
    </source>
</evidence>
<keyword evidence="7 8" id="KW-0472">Membrane</keyword>
<proteinExistence type="predicted"/>
<evidence type="ECO:0000256" key="2">
    <source>
        <dbReference type="ARBA" id="ARBA00022448"/>
    </source>
</evidence>
<feature type="transmembrane region" description="Helical" evidence="8">
    <location>
        <begin position="20"/>
        <end position="44"/>
    </location>
</feature>
<dbReference type="GO" id="GO:0016887">
    <property type="term" value="F:ATP hydrolysis activity"/>
    <property type="evidence" value="ECO:0007669"/>
    <property type="project" value="InterPro"/>
</dbReference>
<evidence type="ECO:0000256" key="6">
    <source>
        <dbReference type="ARBA" id="ARBA00022989"/>
    </source>
</evidence>
<dbReference type="FunFam" id="3.40.50.300:FF:000287">
    <property type="entry name" value="Multidrug ABC transporter ATP-binding protein"/>
    <property type="match status" value="1"/>
</dbReference>
<dbReference type="Pfam" id="PF00664">
    <property type="entry name" value="ABC_membrane"/>
    <property type="match status" value="1"/>
</dbReference>
<dbReference type="PANTHER" id="PTHR43394:SF1">
    <property type="entry name" value="ATP-BINDING CASSETTE SUB-FAMILY B MEMBER 10, MITOCHONDRIAL"/>
    <property type="match status" value="1"/>
</dbReference>
<dbReference type="SUPFAM" id="SSF90123">
    <property type="entry name" value="ABC transporter transmembrane region"/>
    <property type="match status" value="1"/>
</dbReference>
<dbReference type="SMART" id="SM00382">
    <property type="entry name" value="AAA"/>
    <property type="match status" value="1"/>
</dbReference>
<dbReference type="InterPro" id="IPR027417">
    <property type="entry name" value="P-loop_NTPase"/>
</dbReference>
<dbReference type="STRING" id="1619037.UT67_C0007G0018"/>
<evidence type="ECO:0000259" key="10">
    <source>
        <dbReference type="PROSITE" id="PS50929"/>
    </source>
</evidence>
<dbReference type="InterPro" id="IPR017871">
    <property type="entry name" value="ABC_transporter-like_CS"/>
</dbReference>
<dbReference type="GO" id="GO:0005524">
    <property type="term" value="F:ATP binding"/>
    <property type="evidence" value="ECO:0007669"/>
    <property type="project" value="UniProtKB-KW"/>
</dbReference>
<keyword evidence="3 8" id="KW-0812">Transmembrane</keyword>
<evidence type="ECO:0000313" key="12">
    <source>
        <dbReference type="Proteomes" id="UP000034855"/>
    </source>
</evidence>
<dbReference type="PROSITE" id="PS50929">
    <property type="entry name" value="ABC_TM1F"/>
    <property type="match status" value="1"/>
</dbReference>
<comment type="subcellular location">
    <subcellularLocation>
        <location evidence="1">Cell membrane</location>
        <topology evidence="1">Multi-pass membrane protein</topology>
    </subcellularLocation>
</comment>
<feature type="domain" description="ABC transporter" evidence="9">
    <location>
        <begin position="344"/>
        <end position="578"/>
    </location>
</feature>
<dbReference type="InterPro" id="IPR036640">
    <property type="entry name" value="ABC1_TM_sf"/>
</dbReference>
<dbReference type="Proteomes" id="UP000034855">
    <property type="component" value="Unassembled WGS sequence"/>
</dbReference>
<feature type="transmembrane region" description="Helical" evidence="8">
    <location>
        <begin position="249"/>
        <end position="271"/>
    </location>
</feature>
<reference evidence="11 12" key="1">
    <citation type="journal article" date="2015" name="Nature">
        <title>rRNA introns, odd ribosomes, and small enigmatic genomes across a large radiation of phyla.</title>
        <authorList>
            <person name="Brown C.T."/>
            <person name="Hug L.A."/>
            <person name="Thomas B.C."/>
            <person name="Sharon I."/>
            <person name="Castelle C.J."/>
            <person name="Singh A."/>
            <person name="Wilkins M.J."/>
            <person name="Williams K.H."/>
            <person name="Banfield J.F."/>
        </authorList>
    </citation>
    <scope>NUCLEOTIDE SEQUENCE [LARGE SCALE GENOMIC DNA]</scope>
</reference>
<keyword evidence="4" id="KW-0547">Nucleotide-binding</keyword>
<evidence type="ECO:0000256" key="3">
    <source>
        <dbReference type="ARBA" id="ARBA00022692"/>
    </source>
</evidence>
<evidence type="ECO:0000256" key="8">
    <source>
        <dbReference type="SAM" id="Phobius"/>
    </source>
</evidence>
<dbReference type="PROSITE" id="PS50893">
    <property type="entry name" value="ABC_TRANSPORTER_2"/>
    <property type="match status" value="1"/>
</dbReference>
<evidence type="ECO:0000313" key="11">
    <source>
        <dbReference type="EMBL" id="KKR34769.1"/>
    </source>
</evidence>
<dbReference type="InterPro" id="IPR003593">
    <property type="entry name" value="AAA+_ATPase"/>
</dbReference>
<protein>
    <submittedName>
        <fullName evidence="11">Xenobiotic-transporting ATPase</fullName>
    </submittedName>
</protein>
<dbReference type="PROSITE" id="PS00211">
    <property type="entry name" value="ABC_TRANSPORTER_1"/>
    <property type="match status" value="1"/>
</dbReference>
<dbReference type="InterPro" id="IPR011527">
    <property type="entry name" value="ABC1_TM_dom"/>
</dbReference>
<evidence type="ECO:0000256" key="1">
    <source>
        <dbReference type="ARBA" id="ARBA00004651"/>
    </source>
</evidence>
<dbReference type="SUPFAM" id="SSF52540">
    <property type="entry name" value="P-loop containing nucleoside triphosphate hydrolases"/>
    <property type="match status" value="1"/>
</dbReference>
<organism evidence="11 12">
    <name type="scientific">Candidatus Magasanikbacteria bacterium GW2011_GWA2_40_10</name>
    <dbReference type="NCBI Taxonomy" id="1619037"/>
    <lineage>
        <taxon>Bacteria</taxon>
        <taxon>Candidatus Magasanikiibacteriota</taxon>
    </lineage>
</organism>
<dbReference type="InterPro" id="IPR039421">
    <property type="entry name" value="Type_1_exporter"/>
</dbReference>
<evidence type="ECO:0000256" key="5">
    <source>
        <dbReference type="ARBA" id="ARBA00022840"/>
    </source>
</evidence>
<evidence type="ECO:0000256" key="7">
    <source>
        <dbReference type="ARBA" id="ARBA00023136"/>
    </source>
</evidence>
<keyword evidence="6 8" id="KW-1133">Transmembrane helix</keyword>
<sequence>MKINTKLTLKFYWQQVRKHYISGLIVLFGVVGGSAAGAVTPLYYKKLFDLLAQTQSRNILVVQLIQILLIIAAVEIIGWVFWRLAVFFIAYFQSFIMADLSDVCFKYLHKHSFAYFNNNFVGSLVKKVNRFTRAFEDITDRFYFSILQLITSIVIILFVLTKRNLALGLGIVAWIIVFFIANLIFTKFKLRYDLARSEADSKATGILADTITNNVNVKLFGGYNREVKNFGKAISEVKRFRLLTWNLGGAYEAVQSLLTIILELGIFYIAIGLWKDGILTIGDFVLIQSYVLIVIMRSWDFGRVIQHIYEDLAEAEEMTIVLSEPHEITDIKNAASLKVPTGQIEFNDVSFYYHETRSILEKFDLTIAPKEKVALVGPSGAGKTTIIKLLLRMYDIFDGKILIDGQDISRVTQESLWRNVSMVPQDPILFHRSLLENIRYGKSDATEAEVIRAAKLAHCHEFIKDLPEGYDTFVGERGVKLSGGERQRVAIARAILHNSPILILDEATSSLDSQSEKLIQDALNILIKGKTVLVVAHRLSTIMKMDRIIVVKDGKIAEQGTHHELLEKSNGLYHKLWEVQAGGFIA</sequence>
<evidence type="ECO:0000256" key="4">
    <source>
        <dbReference type="ARBA" id="ARBA00022741"/>
    </source>
</evidence>
<dbReference type="Pfam" id="PF00005">
    <property type="entry name" value="ABC_tran"/>
    <property type="match status" value="1"/>
</dbReference>
<dbReference type="AlphaFoldDB" id="A0A0G0Q320"/>
<feature type="domain" description="ABC transmembrane type-1" evidence="10">
    <location>
        <begin position="24"/>
        <end position="310"/>
    </location>
</feature>
<feature type="transmembrane region" description="Helical" evidence="8">
    <location>
        <begin position="64"/>
        <end position="92"/>
    </location>
</feature>
<accession>A0A0G0Q320</accession>
<dbReference type="Gene3D" id="3.40.50.300">
    <property type="entry name" value="P-loop containing nucleotide triphosphate hydrolases"/>
    <property type="match status" value="1"/>
</dbReference>